<evidence type="ECO:0000256" key="7">
    <source>
        <dbReference type="SAM" id="MobiDB-lite"/>
    </source>
</evidence>
<dbReference type="EMBL" id="JAUUTY010000005">
    <property type="protein sequence ID" value="KAK1631760.1"/>
    <property type="molecule type" value="Genomic_DNA"/>
</dbReference>
<comment type="subcellular location">
    <subcellularLocation>
        <location evidence="6">Nucleus</location>
    </subcellularLocation>
</comment>
<feature type="compositionally biased region" description="Basic and acidic residues" evidence="7">
    <location>
        <begin position="598"/>
        <end position="638"/>
    </location>
</feature>
<evidence type="ECO:0000256" key="5">
    <source>
        <dbReference type="PROSITE-ProRule" id="PRU00325"/>
    </source>
</evidence>
<proteinExistence type="inferred from homology"/>
<evidence type="ECO:0000256" key="2">
    <source>
        <dbReference type="ARBA" id="ARBA00022723"/>
    </source>
</evidence>
<sequence>MARRTEKSGHGIQSEDKFEIVSIQFTCQNFIQFGNGRMDTTKANESGKTQQEDGTTAAESIFGSMTGKTPIQCRRMVDKFAQAFLQRRKEKAELESLAELQAVEESFYMHKQNSEAEGHMSSNITRASKQKCKDFDLNEVLKFENEDNEGYADSNIPEMHADGASFAGENACPADNADYSNGNEHGNKEDDKYEEILETVLNPEEPTAEELEMDRMFANKKYPTMQEISEYGMPFAPILGVDNYGKTVVFGVGLLEDERADTFKWLFEEFMSSMDNKHPETIITDQDVAMRIAISKALPYTVHRFCNFHISKNLDDKLSLFFASSVGPSIFKERFFPFTSSTGRSESTNSLFKHYVKRKDSIATFFKEYIIIQEKKQSDLDRLREKSEFKESVNWGFNPLEREAMKICTDPIYGKFTEELRKGTAYNVEVVEEKRIYRVIRVTNYRNAEFPRSTYMVSVSPDEDVYKCSCSKMARDGIQCCHVLRVATHIGLTELPVSFINPRWTTAAGIEVARLTERRGNTASQNTHLAVRHAIEMSKISHILSTVCTDDRSYDLFAEGVAELKKAICKDAFERLQTKEKVTRKRKKVDDLVQQDTDNMRHEDREDNNHGHNNEQIHPEEKNSSDKEKNEDEHRPYKDPPQSGNPGFNLGERPMNFHEKSAAKLKKKAAPRLCGLCRLPGHKRPKCPDADKVLY</sequence>
<dbReference type="GO" id="GO:0005634">
    <property type="term" value="C:nucleus"/>
    <property type="evidence" value="ECO:0007669"/>
    <property type="project" value="UniProtKB-SubCell"/>
</dbReference>
<dbReference type="PANTHER" id="PTHR31669">
    <property type="entry name" value="PROTEIN FAR1-RELATED SEQUENCE 10-RELATED"/>
    <property type="match status" value="1"/>
</dbReference>
<protein>
    <recommendedName>
        <fullName evidence="6">Protein FAR1-RELATED SEQUENCE</fullName>
    </recommendedName>
</protein>
<organism evidence="9 10">
    <name type="scientific">Lolium multiflorum</name>
    <name type="common">Italian ryegrass</name>
    <name type="synonym">Lolium perenne subsp. multiflorum</name>
    <dbReference type="NCBI Taxonomy" id="4521"/>
    <lineage>
        <taxon>Eukaryota</taxon>
        <taxon>Viridiplantae</taxon>
        <taxon>Streptophyta</taxon>
        <taxon>Embryophyta</taxon>
        <taxon>Tracheophyta</taxon>
        <taxon>Spermatophyta</taxon>
        <taxon>Magnoliopsida</taxon>
        <taxon>Liliopsida</taxon>
        <taxon>Poales</taxon>
        <taxon>Poaceae</taxon>
        <taxon>BOP clade</taxon>
        <taxon>Pooideae</taxon>
        <taxon>Poodae</taxon>
        <taxon>Poeae</taxon>
        <taxon>Poeae Chloroplast Group 2 (Poeae type)</taxon>
        <taxon>Loliodinae</taxon>
        <taxon>Loliinae</taxon>
        <taxon>Lolium</taxon>
    </lineage>
</organism>
<feature type="compositionally biased region" description="Basic and acidic residues" evidence="7">
    <location>
        <begin position="686"/>
        <end position="695"/>
    </location>
</feature>
<dbReference type="SMART" id="SM00575">
    <property type="entry name" value="ZnF_PMZ"/>
    <property type="match status" value="1"/>
</dbReference>
<feature type="region of interest" description="Disordered" evidence="7">
    <location>
        <begin position="580"/>
        <end position="664"/>
    </location>
</feature>
<name>A0AAD8RU75_LOLMU</name>
<feature type="region of interest" description="Disordered" evidence="7">
    <location>
        <begin position="676"/>
        <end position="695"/>
    </location>
</feature>
<dbReference type="PANTHER" id="PTHR31669:SF283">
    <property type="entry name" value="PROTEIN FAR1-RELATED SEQUENCE"/>
    <property type="match status" value="1"/>
</dbReference>
<feature type="domain" description="SWIM-type" evidence="8">
    <location>
        <begin position="455"/>
        <end position="491"/>
    </location>
</feature>
<gene>
    <name evidence="9" type="ORF">QYE76_006075</name>
</gene>
<dbReference type="InterPro" id="IPR006564">
    <property type="entry name" value="Znf_PMZ"/>
</dbReference>
<comment type="function">
    <text evidence="6">Putative transcription activator involved in regulating light control of development.</text>
</comment>
<dbReference type="AlphaFoldDB" id="A0AAD8RU75"/>
<comment type="caution">
    <text evidence="9">The sequence shown here is derived from an EMBL/GenBank/DDBJ whole genome shotgun (WGS) entry which is preliminary data.</text>
</comment>
<comment type="similarity">
    <text evidence="1 6">Belongs to the FHY3/FAR1 family.</text>
</comment>
<evidence type="ECO:0000259" key="8">
    <source>
        <dbReference type="PROSITE" id="PS50966"/>
    </source>
</evidence>
<evidence type="ECO:0000256" key="1">
    <source>
        <dbReference type="ARBA" id="ARBA00005889"/>
    </source>
</evidence>
<evidence type="ECO:0000256" key="4">
    <source>
        <dbReference type="ARBA" id="ARBA00022833"/>
    </source>
</evidence>
<keyword evidence="10" id="KW-1185">Reference proteome</keyword>
<dbReference type="GO" id="GO:0006355">
    <property type="term" value="P:regulation of DNA-templated transcription"/>
    <property type="evidence" value="ECO:0007669"/>
    <property type="project" value="UniProtKB-UniRule"/>
</dbReference>
<evidence type="ECO:0000256" key="6">
    <source>
        <dbReference type="RuleBase" id="RU367018"/>
    </source>
</evidence>
<keyword evidence="2 6" id="KW-0479">Metal-binding</keyword>
<evidence type="ECO:0000313" key="9">
    <source>
        <dbReference type="EMBL" id="KAK1631760.1"/>
    </source>
</evidence>
<keyword evidence="4 6" id="KW-0862">Zinc</keyword>
<dbReference type="InterPro" id="IPR007527">
    <property type="entry name" value="Znf_SWIM"/>
</dbReference>
<keyword evidence="3 5" id="KW-0863">Zinc-finger</keyword>
<accession>A0AAD8RU75</accession>
<keyword evidence="6" id="KW-0539">Nucleus</keyword>
<dbReference type="InterPro" id="IPR031052">
    <property type="entry name" value="FHY3/FAR1"/>
</dbReference>
<dbReference type="InterPro" id="IPR018289">
    <property type="entry name" value="MULE_transposase_dom"/>
</dbReference>
<evidence type="ECO:0000313" key="10">
    <source>
        <dbReference type="Proteomes" id="UP001231189"/>
    </source>
</evidence>
<reference evidence="9" key="1">
    <citation type="submission" date="2023-07" db="EMBL/GenBank/DDBJ databases">
        <title>A chromosome-level genome assembly of Lolium multiflorum.</title>
        <authorList>
            <person name="Chen Y."/>
            <person name="Copetti D."/>
            <person name="Kolliker R."/>
            <person name="Studer B."/>
        </authorList>
    </citation>
    <scope>NUCLEOTIDE SEQUENCE</scope>
    <source>
        <strain evidence="9">02402/16</strain>
        <tissue evidence="9">Leaf</tissue>
    </source>
</reference>
<dbReference type="Pfam" id="PF04434">
    <property type="entry name" value="SWIM"/>
    <property type="match status" value="1"/>
</dbReference>
<dbReference type="Pfam" id="PF10551">
    <property type="entry name" value="MULE"/>
    <property type="match status" value="1"/>
</dbReference>
<dbReference type="PROSITE" id="PS50966">
    <property type="entry name" value="ZF_SWIM"/>
    <property type="match status" value="1"/>
</dbReference>
<evidence type="ECO:0000256" key="3">
    <source>
        <dbReference type="ARBA" id="ARBA00022771"/>
    </source>
</evidence>
<dbReference type="Proteomes" id="UP001231189">
    <property type="component" value="Unassembled WGS sequence"/>
</dbReference>
<dbReference type="GO" id="GO:0008270">
    <property type="term" value="F:zinc ion binding"/>
    <property type="evidence" value="ECO:0007669"/>
    <property type="project" value="UniProtKB-UniRule"/>
</dbReference>